<organism evidence="5 6">
    <name type="scientific">Caulobacter segnis</name>
    <dbReference type="NCBI Taxonomy" id="88688"/>
    <lineage>
        <taxon>Bacteria</taxon>
        <taxon>Pseudomonadati</taxon>
        <taxon>Pseudomonadota</taxon>
        <taxon>Alphaproteobacteria</taxon>
        <taxon>Caulobacterales</taxon>
        <taxon>Caulobacteraceae</taxon>
        <taxon>Caulobacter</taxon>
    </lineage>
</organism>
<keyword evidence="2" id="KW-0238">DNA-binding</keyword>
<evidence type="ECO:0000256" key="1">
    <source>
        <dbReference type="ARBA" id="ARBA00023015"/>
    </source>
</evidence>
<evidence type="ECO:0000313" key="5">
    <source>
        <dbReference type="EMBL" id="AVQ00681.1"/>
    </source>
</evidence>
<dbReference type="InterPro" id="IPR050397">
    <property type="entry name" value="Env_Response_Regulators"/>
</dbReference>
<accession>A0ABN5IQJ8</accession>
<dbReference type="RefSeq" id="WP_013077511.1">
    <property type="nucleotide sequence ID" value="NZ_CP027850.1"/>
</dbReference>
<dbReference type="InterPro" id="IPR014710">
    <property type="entry name" value="RmlC-like_jellyroll"/>
</dbReference>
<evidence type="ECO:0000256" key="2">
    <source>
        <dbReference type="ARBA" id="ARBA00023125"/>
    </source>
</evidence>
<evidence type="ECO:0000259" key="4">
    <source>
        <dbReference type="PROSITE" id="PS51063"/>
    </source>
</evidence>
<dbReference type="Gene3D" id="2.60.120.10">
    <property type="entry name" value="Jelly Rolls"/>
    <property type="match status" value="1"/>
</dbReference>
<dbReference type="PANTHER" id="PTHR24567:SF74">
    <property type="entry name" value="HTH-TYPE TRANSCRIPTIONAL REGULATOR ARCR"/>
    <property type="match status" value="1"/>
</dbReference>
<dbReference type="Proteomes" id="UP000240527">
    <property type="component" value="Chromosome"/>
</dbReference>
<sequence>MSAAARLSHGGGASDDAPPFSSNRLLAALRPEALAELSPYLMLVDLPQDAVLLDAGEDVEHTYLPCDTTLCSLLVVTADGQEIEAANVGREGAIGGVVSAGFKPAYGRTVVRTAGRAFTLPVQRLEEIKARVPAVADLFSRYADVLIAQMMQTVACNAVHPIEQRVCRWLLAAHDRAGDAPIRLTQETLAHMLGVQRTTISAVARTLQDAGVIHIGRGRIEILDRSALEKRACECHDAIEGHFRKVLPKVDID</sequence>
<dbReference type="SMART" id="SM00419">
    <property type="entry name" value="HTH_CRP"/>
    <property type="match status" value="1"/>
</dbReference>
<dbReference type="InterPro" id="IPR018490">
    <property type="entry name" value="cNMP-bd_dom_sf"/>
</dbReference>
<dbReference type="SUPFAM" id="SSF51206">
    <property type="entry name" value="cAMP-binding domain-like"/>
    <property type="match status" value="1"/>
</dbReference>
<dbReference type="InterPro" id="IPR012318">
    <property type="entry name" value="HTH_CRP"/>
</dbReference>
<feature type="domain" description="HTH crp-type" evidence="4">
    <location>
        <begin position="160"/>
        <end position="226"/>
    </location>
</feature>
<dbReference type="InterPro" id="IPR036390">
    <property type="entry name" value="WH_DNA-bd_sf"/>
</dbReference>
<protein>
    <submittedName>
        <fullName evidence="5">Crp/Fnr family transcriptional regulator</fullName>
    </submittedName>
</protein>
<dbReference type="Pfam" id="PF13545">
    <property type="entry name" value="HTH_Crp_2"/>
    <property type="match status" value="1"/>
</dbReference>
<keyword evidence="6" id="KW-1185">Reference proteome</keyword>
<name>A0ABN5IQJ8_9CAUL</name>
<dbReference type="PANTHER" id="PTHR24567">
    <property type="entry name" value="CRP FAMILY TRANSCRIPTIONAL REGULATORY PROTEIN"/>
    <property type="match status" value="1"/>
</dbReference>
<keyword evidence="1" id="KW-0805">Transcription regulation</keyword>
<dbReference type="PROSITE" id="PS51063">
    <property type="entry name" value="HTH_CRP_2"/>
    <property type="match status" value="1"/>
</dbReference>
<evidence type="ECO:0000313" key="6">
    <source>
        <dbReference type="Proteomes" id="UP000240527"/>
    </source>
</evidence>
<dbReference type="SUPFAM" id="SSF46785">
    <property type="entry name" value="Winged helix' DNA-binding domain"/>
    <property type="match status" value="1"/>
</dbReference>
<reference evidence="5 6" key="1">
    <citation type="journal article" date="2015" name="Biotechnol. Bioeng.">
        <title>Genome sequence and phenotypic characterization of Caulobacter segnis.</title>
        <authorList>
            <person name="Patel S."/>
            <person name="Fletcher B."/>
            <person name="Scott D.C."/>
            <person name="Ely B."/>
        </authorList>
    </citation>
    <scope>NUCLEOTIDE SEQUENCE [LARGE SCALE GENOMIC DNA]</scope>
    <source>
        <strain evidence="5 6">TK0059</strain>
    </source>
</reference>
<dbReference type="EMBL" id="CP027850">
    <property type="protein sequence ID" value="AVQ00681.1"/>
    <property type="molecule type" value="Genomic_DNA"/>
</dbReference>
<keyword evidence="3" id="KW-0804">Transcription</keyword>
<gene>
    <name evidence="5" type="ORF">B7G68_01660</name>
</gene>
<evidence type="ECO:0000256" key="3">
    <source>
        <dbReference type="ARBA" id="ARBA00023163"/>
    </source>
</evidence>
<proteinExistence type="predicted"/>